<reference evidence="7 8" key="1">
    <citation type="submission" date="2014-06" db="EMBL/GenBank/DDBJ databases">
        <title>Whole Genome Sequences of Three Symbiotic Endozoicomonas Bacteria.</title>
        <authorList>
            <person name="Neave M.J."/>
            <person name="Apprill A."/>
            <person name="Voolstra C.R."/>
        </authorList>
    </citation>
    <scope>NUCLEOTIDE SEQUENCE [LARGE SCALE GENOMIC DNA]</scope>
    <source>
        <strain evidence="7 8">DSM 25634</strain>
    </source>
</reference>
<keyword evidence="3 6" id="KW-0812">Transmembrane</keyword>
<dbReference type="eggNOG" id="COG2363">
    <property type="taxonomic scope" value="Bacteria"/>
</dbReference>
<dbReference type="RefSeq" id="WP_034835503.1">
    <property type="nucleotide sequence ID" value="NZ_JOKH01000002.1"/>
</dbReference>
<proteinExistence type="inferred from homology"/>
<feature type="transmembrane region" description="Helical" evidence="6">
    <location>
        <begin position="75"/>
        <end position="98"/>
    </location>
</feature>
<dbReference type="PANTHER" id="PTHR43461">
    <property type="entry name" value="TRANSMEMBRANE PROTEIN 256"/>
    <property type="match status" value="1"/>
</dbReference>
<comment type="similarity">
    <text evidence="2">Belongs to the UPF0382 family.</text>
</comment>
<evidence type="ECO:0000256" key="4">
    <source>
        <dbReference type="ARBA" id="ARBA00022989"/>
    </source>
</evidence>
<comment type="caution">
    <text evidence="7">The sequence shown here is derived from an EMBL/GenBank/DDBJ whole genome shotgun (WGS) entry which is preliminary data.</text>
</comment>
<keyword evidence="5 6" id="KW-0472">Membrane</keyword>
<protein>
    <submittedName>
        <fullName evidence="7">Membrane protein</fullName>
    </submittedName>
</protein>
<dbReference type="AlphaFoldDB" id="A0A081NIP3"/>
<organism evidence="7 8">
    <name type="scientific">Endozoicomonas numazuensis</name>
    <dbReference type="NCBI Taxonomy" id="1137799"/>
    <lineage>
        <taxon>Bacteria</taxon>
        <taxon>Pseudomonadati</taxon>
        <taxon>Pseudomonadota</taxon>
        <taxon>Gammaproteobacteria</taxon>
        <taxon>Oceanospirillales</taxon>
        <taxon>Endozoicomonadaceae</taxon>
        <taxon>Endozoicomonas</taxon>
    </lineage>
</organism>
<dbReference type="Pfam" id="PF04241">
    <property type="entry name" value="DUF423"/>
    <property type="match status" value="1"/>
</dbReference>
<sequence>MTRFYLLSGALGGLLSVALGAFGAHALKAQLSERYLEVWGTATDYQLYHSLALVLVAVLSILFKDSRKLRWSARLFLTGIILFSGSLYILAITGISWLGAITPLGGVSLMLGWLFLAIFSVTEISD</sequence>
<dbReference type="GO" id="GO:0005886">
    <property type="term" value="C:plasma membrane"/>
    <property type="evidence" value="ECO:0007669"/>
    <property type="project" value="TreeGrafter"/>
</dbReference>
<evidence type="ECO:0000256" key="1">
    <source>
        <dbReference type="ARBA" id="ARBA00004141"/>
    </source>
</evidence>
<evidence type="ECO:0000256" key="6">
    <source>
        <dbReference type="SAM" id="Phobius"/>
    </source>
</evidence>
<evidence type="ECO:0000313" key="8">
    <source>
        <dbReference type="Proteomes" id="UP000028073"/>
    </source>
</evidence>
<comment type="subcellular location">
    <subcellularLocation>
        <location evidence="1">Membrane</location>
        <topology evidence="1">Multi-pass membrane protein</topology>
    </subcellularLocation>
</comment>
<feature type="transmembrane region" description="Helical" evidence="6">
    <location>
        <begin position="45"/>
        <end position="63"/>
    </location>
</feature>
<dbReference type="InterPro" id="IPR006696">
    <property type="entry name" value="DUF423"/>
</dbReference>
<dbReference type="EMBL" id="JOKH01000002">
    <property type="protein sequence ID" value="KEQ18316.1"/>
    <property type="molecule type" value="Genomic_DNA"/>
</dbReference>
<accession>A0A081NIP3</accession>
<evidence type="ECO:0000256" key="5">
    <source>
        <dbReference type="ARBA" id="ARBA00023136"/>
    </source>
</evidence>
<dbReference type="OrthoDB" id="9802121at2"/>
<dbReference type="Proteomes" id="UP000028073">
    <property type="component" value="Unassembled WGS sequence"/>
</dbReference>
<gene>
    <name evidence="7" type="ORF">GZ78_12410</name>
</gene>
<keyword evidence="4 6" id="KW-1133">Transmembrane helix</keyword>
<evidence type="ECO:0000256" key="2">
    <source>
        <dbReference type="ARBA" id="ARBA00009694"/>
    </source>
</evidence>
<dbReference type="PANTHER" id="PTHR43461:SF1">
    <property type="entry name" value="TRANSMEMBRANE PROTEIN 256"/>
    <property type="match status" value="1"/>
</dbReference>
<dbReference type="STRING" id="1137799.GZ78_12410"/>
<name>A0A081NIP3_9GAMM</name>
<evidence type="ECO:0000313" key="7">
    <source>
        <dbReference type="EMBL" id="KEQ18316.1"/>
    </source>
</evidence>
<evidence type="ECO:0000256" key="3">
    <source>
        <dbReference type="ARBA" id="ARBA00022692"/>
    </source>
</evidence>
<feature type="transmembrane region" description="Helical" evidence="6">
    <location>
        <begin position="104"/>
        <end position="122"/>
    </location>
</feature>
<keyword evidence="8" id="KW-1185">Reference proteome</keyword>